<feature type="transmembrane region" description="Helical" evidence="1">
    <location>
        <begin position="354"/>
        <end position="375"/>
    </location>
</feature>
<dbReference type="AlphaFoldDB" id="A1VRI0"/>
<dbReference type="Gene3D" id="3.30.70.1320">
    <property type="entry name" value="Multidrug efflux transporter AcrB pore domain like"/>
    <property type="match status" value="1"/>
</dbReference>
<dbReference type="KEGG" id="pna:Pnap_2959"/>
<feature type="transmembrane region" description="Helical" evidence="1">
    <location>
        <begin position="463"/>
        <end position="487"/>
    </location>
</feature>
<dbReference type="EMBL" id="CP000529">
    <property type="protein sequence ID" value="ABM38258.1"/>
    <property type="molecule type" value="Genomic_DNA"/>
</dbReference>
<keyword evidence="1" id="KW-0472">Membrane</keyword>
<dbReference type="eggNOG" id="COG0841">
    <property type="taxonomic scope" value="Bacteria"/>
</dbReference>
<dbReference type="SUPFAM" id="SSF82693">
    <property type="entry name" value="Multidrug efflux transporter AcrB pore domain, PN1, PN2, PC1 and PC2 subdomains"/>
    <property type="match status" value="2"/>
</dbReference>
<feature type="transmembrane region" description="Helical" evidence="1">
    <location>
        <begin position="959"/>
        <end position="980"/>
    </location>
</feature>
<protein>
    <submittedName>
        <fullName evidence="2">Acriflavin resistance protein</fullName>
    </submittedName>
</protein>
<feature type="transmembrane region" description="Helical" evidence="1">
    <location>
        <begin position="1008"/>
        <end position="1027"/>
    </location>
</feature>
<feature type="transmembrane region" description="Helical" evidence="1">
    <location>
        <begin position="432"/>
        <end position="451"/>
    </location>
</feature>
<keyword evidence="1" id="KW-0812">Transmembrane</keyword>
<dbReference type="GO" id="GO:0042910">
    <property type="term" value="F:xenobiotic transmembrane transporter activity"/>
    <property type="evidence" value="ECO:0007669"/>
    <property type="project" value="TreeGrafter"/>
</dbReference>
<evidence type="ECO:0000313" key="3">
    <source>
        <dbReference type="Proteomes" id="UP000000644"/>
    </source>
</evidence>
<feature type="transmembrane region" description="Helical" evidence="1">
    <location>
        <begin position="32"/>
        <end position="51"/>
    </location>
</feature>
<dbReference type="Gene3D" id="3.30.70.1430">
    <property type="entry name" value="Multidrug efflux transporter AcrB pore domain"/>
    <property type="match status" value="2"/>
</dbReference>
<dbReference type="PANTHER" id="PTHR32063">
    <property type="match status" value="1"/>
</dbReference>
<feature type="transmembrane region" description="Helical" evidence="1">
    <location>
        <begin position="396"/>
        <end position="420"/>
    </location>
</feature>
<evidence type="ECO:0000313" key="2">
    <source>
        <dbReference type="EMBL" id="ABM38258.1"/>
    </source>
</evidence>
<keyword evidence="3" id="KW-1185">Reference proteome</keyword>
<dbReference type="SUPFAM" id="SSF82714">
    <property type="entry name" value="Multidrug efflux transporter AcrB TolC docking domain, DN and DC subdomains"/>
    <property type="match status" value="2"/>
</dbReference>
<dbReference type="HOGENOM" id="CLU_002755_1_2_4"/>
<feature type="transmembrane region" description="Helical" evidence="1">
    <location>
        <begin position="499"/>
        <end position="522"/>
    </location>
</feature>
<dbReference type="PANTHER" id="PTHR32063:SF18">
    <property type="entry name" value="CATION EFFLUX SYSTEM PROTEIN"/>
    <property type="match status" value="1"/>
</dbReference>
<feature type="transmembrane region" description="Helical" evidence="1">
    <location>
        <begin position="570"/>
        <end position="590"/>
    </location>
</feature>
<dbReference type="Gene3D" id="3.30.70.1440">
    <property type="entry name" value="Multidrug efflux transporter AcrB pore domain"/>
    <property type="match status" value="1"/>
</dbReference>
<dbReference type="Proteomes" id="UP000000644">
    <property type="component" value="Chromosome"/>
</dbReference>
<accession>A1VRI0</accession>
<dbReference type="RefSeq" id="WP_011802332.1">
    <property type="nucleotide sequence ID" value="NC_008781.1"/>
</dbReference>
<organism evidence="2 3">
    <name type="scientific">Polaromonas naphthalenivorans (strain CJ2)</name>
    <dbReference type="NCBI Taxonomy" id="365044"/>
    <lineage>
        <taxon>Bacteria</taxon>
        <taxon>Pseudomonadati</taxon>
        <taxon>Pseudomonadota</taxon>
        <taxon>Betaproteobacteria</taxon>
        <taxon>Burkholderiales</taxon>
        <taxon>Comamonadaceae</taxon>
        <taxon>Polaromonas</taxon>
    </lineage>
</organism>
<dbReference type="OrthoDB" id="9757940at2"/>
<dbReference type="STRING" id="365044.Pnap_2959"/>
<feature type="transmembrane region" description="Helical" evidence="1">
    <location>
        <begin position="907"/>
        <end position="926"/>
    </location>
</feature>
<dbReference type="Pfam" id="PF00873">
    <property type="entry name" value="ACR_tran"/>
    <property type="match status" value="1"/>
</dbReference>
<dbReference type="InterPro" id="IPR001036">
    <property type="entry name" value="Acrflvin-R"/>
</dbReference>
<dbReference type="InterPro" id="IPR027463">
    <property type="entry name" value="AcrB_DN_DC_subdom"/>
</dbReference>
<evidence type="ECO:0000256" key="1">
    <source>
        <dbReference type="SAM" id="Phobius"/>
    </source>
</evidence>
<keyword evidence="1" id="KW-1133">Transmembrane helix</keyword>
<dbReference type="Gene3D" id="3.30.2090.10">
    <property type="entry name" value="Multidrug efflux transporter AcrB TolC docking domain, DN and DC subdomains"/>
    <property type="match status" value="2"/>
</dbReference>
<dbReference type="PRINTS" id="PR00702">
    <property type="entry name" value="ACRIFLAVINRP"/>
</dbReference>
<name>A1VRI0_POLNA</name>
<reference evidence="3" key="1">
    <citation type="journal article" date="2009" name="Environ. Microbiol.">
        <title>The genome of Polaromonas naphthalenivorans strain CJ2, isolated from coal tar-contaminated sediment, reveals physiological and metabolic versatility and evolution through extensive horizontal gene transfer.</title>
        <authorList>
            <person name="Yagi J.M."/>
            <person name="Sims D."/>
            <person name="Brettin T."/>
            <person name="Bruce D."/>
            <person name="Madsen E.L."/>
        </authorList>
    </citation>
    <scope>NUCLEOTIDE SEQUENCE [LARGE SCALE GENOMIC DNA]</scope>
    <source>
        <strain evidence="3">CJ2</strain>
    </source>
</reference>
<dbReference type="GO" id="GO:0005886">
    <property type="term" value="C:plasma membrane"/>
    <property type="evidence" value="ECO:0007669"/>
    <property type="project" value="TreeGrafter"/>
</dbReference>
<dbReference type="SUPFAM" id="SSF82866">
    <property type="entry name" value="Multidrug efflux transporter AcrB transmembrane domain"/>
    <property type="match status" value="2"/>
</dbReference>
<sequence>MTQPTHDKAAGPADAPSEKFNLSRWALEHPALTRYLLLVLMVLGFASYFQLGQDEDPPFTFRAMVVRTYWPGATAQQVAEQVTDKLERTLQEAPYADRIRSYSKPGESQIIFQIKDSSRASEVPNVWYSVRKKIGDMRGTLPAGVQGPFFNDDFGDVYGVIYALESDGFSYAELKTFADDVRQQLLRVPDVSKVELFGVQDEKVFIEVSQKRLATLGLDLNQVLAQLGQQNAIESAGAVQTPLDVVQVRVAGQFEAVEQLRAMPIRGSSGQQFLLGDIAEIKRGYVDPPVVKVHHQGKEVIALGVAMTKGGDIIKLGKSLEALSAHVDRSLPAGVRLVHMQDQPKAVAGSVNEFVGVLIEAVLIVLAVSFISLGLHKRPFKGPGQLPLWKRYYIDMRPGLVVGITIPLVLSLTFLAMWYLNIGLHKISLGSLIIALGLLVDDAIIAVEMMVRKMEEGYDKVRAATFAYEITAMPMLTGTLITAAGFLPIGLARSVTGEYTYAIFAVTVVALVLSWIVSVYFVPYLGTLLLKVPPHVLQVQAGEDNPHEMFDSPFYNTFRRTVNWCVEHRWLTIGATVLIFALGIVGMGRVQQQFFPDSSRPEIMVDIWFPEGTSFAANEATAKRVEQRLMREEGVASVSTWLGSGVPRFYLPLDQVFPQTNVSQMIVLPRDLKIRESLRIKLPALLATEFPEVRGRVKLLPNGPPVPYPVQFRVVGIDPLVLRERADEVKAVMRENASLRGVNDNWNESVKVMRLDVDQSKARALGVTSQSIAQASRTMLSGSTVGQFREGDKLIDIVLRQPLDERSAITDIGNAYLPTASGQSIPLMQIAKPVFAWEPGVMWRENRDYAITVQGDIAEGLQGATVTAQLLPALKALEAKWHGSGMAGYRIEVAGAVEESSKGSASIAAGIPIMLFLTFTLLMLQLHSFSRAMLVFITGPLGIAGVAGALILLGRPFGFVALLGVIALMGMIQRNSVILIDQIEQDRASGVPAWDAIVESAVRRLRPIVLTAAAAVLAMIPLSRSVFWGPMAVAIMGGLIVATVLTLLALPAMYAAWFRVKREGGATPASA</sequence>
<proteinExistence type="predicted"/>
<feature type="transmembrane region" description="Helical" evidence="1">
    <location>
        <begin position="933"/>
        <end position="953"/>
    </location>
</feature>
<gene>
    <name evidence="2" type="ordered locus">Pnap_2959</name>
</gene>
<dbReference type="Gene3D" id="1.20.1640.10">
    <property type="entry name" value="Multidrug efflux transporter AcrB transmembrane domain"/>
    <property type="match status" value="2"/>
</dbReference>
<feature type="transmembrane region" description="Helical" evidence="1">
    <location>
        <begin position="1033"/>
        <end position="1057"/>
    </location>
</feature>